<accession>A0A5J6WFW8</accession>
<evidence type="ECO:0000313" key="5">
    <source>
        <dbReference type="Proteomes" id="UP000327424"/>
    </source>
</evidence>
<sequence>MKNTTTIRTLKTSKIAIASALSLVFLNGCAMTQNKANTEIVSKQQAQIETILQQQQQILTTLQAQPDKFKEQDKVIGKLTEQLDGLETQKPASKTAAVVIPTKPKVKNDLAGKVILGQEEWIWFAQLQTNFKSRVDTGATTSSLNATEIVKFERDGRDWVKFNLSHKDDNEVFPIEAPVVRTVKIRQTNATKALERYVVSIPVELGSIKTETEFTLADRSRMTFPILLGRTFLKDIAVVDVAQEYTQPKNKPASIKKQPTPAKKGTN</sequence>
<dbReference type="RefSeq" id="WP_019443049.1">
    <property type="nucleotide sequence ID" value="NZ_ALOE01000039.1"/>
</dbReference>
<dbReference type="GO" id="GO:0008233">
    <property type="term" value="F:peptidase activity"/>
    <property type="evidence" value="ECO:0007669"/>
    <property type="project" value="UniProtKB-KW"/>
</dbReference>
<dbReference type="PANTHER" id="PTHR38037:SF2">
    <property type="entry name" value="ATP-DEPENDENT ZINC PROTEASE DOMAIN-CONTAINING PROTEIN-RELATED"/>
    <property type="match status" value="1"/>
</dbReference>
<keyword evidence="5" id="KW-1185">Reference proteome</keyword>
<dbReference type="Gene3D" id="2.40.70.10">
    <property type="entry name" value="Acid Proteases"/>
    <property type="match status" value="1"/>
</dbReference>
<keyword evidence="4" id="KW-0645">Protease</keyword>
<dbReference type="InterPro" id="IPR021109">
    <property type="entry name" value="Peptidase_aspartic_dom_sf"/>
</dbReference>
<reference evidence="4 5" key="1">
    <citation type="submission" date="2019-09" db="EMBL/GenBank/DDBJ databases">
        <title>Hybrid Assembly of the complete Genome of the Deep-Sea Bacterium Moritella marina from long Nanopore and Illumina reads.</title>
        <authorList>
            <person name="Magin S."/>
            <person name="Georgoulis A."/>
            <person name="Papadimitriou K."/>
            <person name="Iliakis G."/>
            <person name="Vorgias C.E."/>
        </authorList>
    </citation>
    <scope>NUCLEOTIDE SEQUENCE [LARGE SCALE GENOMIC DNA]</scope>
    <source>
        <strain evidence="4 5">MP-1</strain>
    </source>
</reference>
<proteinExistence type="predicted"/>
<feature type="region of interest" description="Disordered" evidence="1">
    <location>
        <begin position="247"/>
        <end position="267"/>
    </location>
</feature>
<feature type="chain" id="PRO_5023815727" evidence="2">
    <location>
        <begin position="31"/>
        <end position="267"/>
    </location>
</feature>
<feature type="domain" description="Retropepsin-like aspartic endopeptidase" evidence="3">
    <location>
        <begin position="115"/>
        <end position="249"/>
    </location>
</feature>
<evidence type="ECO:0000256" key="1">
    <source>
        <dbReference type="SAM" id="MobiDB-lite"/>
    </source>
</evidence>
<evidence type="ECO:0000256" key="2">
    <source>
        <dbReference type="SAM" id="SignalP"/>
    </source>
</evidence>
<dbReference type="Pfam" id="PF05618">
    <property type="entry name" value="Zn_protease"/>
    <property type="match status" value="1"/>
</dbReference>
<organism evidence="4 5">
    <name type="scientific">Moritella marina ATCC 15381</name>
    <dbReference type="NCBI Taxonomy" id="1202962"/>
    <lineage>
        <taxon>Bacteria</taxon>
        <taxon>Pseudomonadati</taxon>
        <taxon>Pseudomonadota</taxon>
        <taxon>Gammaproteobacteria</taxon>
        <taxon>Alteromonadales</taxon>
        <taxon>Moritellaceae</taxon>
        <taxon>Moritella</taxon>
    </lineage>
</organism>
<name>A0A5J6WFW8_MORMI</name>
<evidence type="ECO:0000313" key="4">
    <source>
        <dbReference type="EMBL" id="QFI36857.1"/>
    </source>
</evidence>
<dbReference type="Proteomes" id="UP000327424">
    <property type="component" value="Chromosome"/>
</dbReference>
<dbReference type="OrthoDB" id="8546610at2"/>
<dbReference type="InterPro" id="IPR008503">
    <property type="entry name" value="Asp_endopeptidase"/>
</dbReference>
<dbReference type="KEGG" id="mmaa:FR932_02890"/>
<keyword evidence="4" id="KW-0378">Hydrolase</keyword>
<evidence type="ECO:0000259" key="3">
    <source>
        <dbReference type="Pfam" id="PF05618"/>
    </source>
</evidence>
<dbReference type="EMBL" id="CP044399">
    <property type="protein sequence ID" value="QFI36857.1"/>
    <property type="molecule type" value="Genomic_DNA"/>
</dbReference>
<gene>
    <name evidence="4" type="ORF">FR932_02890</name>
</gene>
<dbReference type="GO" id="GO:0006508">
    <property type="term" value="P:proteolysis"/>
    <property type="evidence" value="ECO:0007669"/>
    <property type="project" value="UniProtKB-KW"/>
</dbReference>
<protein>
    <submittedName>
        <fullName evidence="4">ATP-dependent zinc protease</fullName>
    </submittedName>
</protein>
<keyword evidence="2" id="KW-0732">Signal</keyword>
<feature type="signal peptide" evidence="2">
    <location>
        <begin position="1"/>
        <end position="30"/>
    </location>
</feature>
<dbReference type="PANTHER" id="PTHR38037">
    <property type="entry name" value="ZN_PROTEASE DOMAIN-CONTAINING PROTEIN"/>
    <property type="match status" value="1"/>
</dbReference>
<dbReference type="AlphaFoldDB" id="A0A5J6WFW8"/>
<dbReference type="SUPFAM" id="SSF50630">
    <property type="entry name" value="Acid proteases"/>
    <property type="match status" value="1"/>
</dbReference>